<reference evidence="1 2" key="1">
    <citation type="submission" date="2018-02" db="EMBL/GenBank/DDBJ databases">
        <title>Genome sequence of the basidiomycete white-rot fungus Phlebia centrifuga.</title>
        <authorList>
            <person name="Granchi Z."/>
            <person name="Peng M."/>
            <person name="de Vries R.P."/>
            <person name="Hilden K."/>
            <person name="Makela M.R."/>
            <person name="Grigoriev I."/>
            <person name="Riley R."/>
        </authorList>
    </citation>
    <scope>NUCLEOTIDE SEQUENCE [LARGE SCALE GENOMIC DNA]</scope>
    <source>
        <strain evidence="1 2">FBCC195</strain>
    </source>
</reference>
<evidence type="ECO:0000313" key="1">
    <source>
        <dbReference type="EMBL" id="PSR78605.1"/>
    </source>
</evidence>
<dbReference type="Proteomes" id="UP000186601">
    <property type="component" value="Unassembled WGS sequence"/>
</dbReference>
<name>A0A2R6NWT2_9APHY</name>
<evidence type="ECO:0000313" key="2">
    <source>
        <dbReference type="Proteomes" id="UP000186601"/>
    </source>
</evidence>
<gene>
    <name evidence="1" type="ORF">PHLCEN_2v7352</name>
</gene>
<dbReference type="EMBL" id="MLYV02000733">
    <property type="protein sequence ID" value="PSR78605.1"/>
    <property type="molecule type" value="Genomic_DNA"/>
</dbReference>
<dbReference type="AlphaFoldDB" id="A0A2R6NWT2"/>
<sequence>MSEELMDGATLPVTEGAEVNVAEDALNTELGRKMIIEAELEGTDREVCTADVTAIGPLLLASVPVNVGLLRKIVVG</sequence>
<proteinExistence type="predicted"/>
<organism evidence="1 2">
    <name type="scientific">Hermanssonia centrifuga</name>
    <dbReference type="NCBI Taxonomy" id="98765"/>
    <lineage>
        <taxon>Eukaryota</taxon>
        <taxon>Fungi</taxon>
        <taxon>Dikarya</taxon>
        <taxon>Basidiomycota</taxon>
        <taxon>Agaricomycotina</taxon>
        <taxon>Agaricomycetes</taxon>
        <taxon>Polyporales</taxon>
        <taxon>Meruliaceae</taxon>
        <taxon>Hermanssonia</taxon>
    </lineage>
</organism>
<accession>A0A2R6NWT2</accession>
<comment type="caution">
    <text evidence="1">The sequence shown here is derived from an EMBL/GenBank/DDBJ whole genome shotgun (WGS) entry which is preliminary data.</text>
</comment>
<keyword evidence="2" id="KW-1185">Reference proteome</keyword>
<protein>
    <submittedName>
        <fullName evidence="1">Uncharacterized protein</fullName>
    </submittedName>
</protein>